<protein>
    <recommendedName>
        <fullName evidence="3">PIN domain-containing protein</fullName>
    </recommendedName>
</protein>
<proteinExistence type="predicted"/>
<evidence type="ECO:0000313" key="1">
    <source>
        <dbReference type="EMBL" id="OMH23050.1"/>
    </source>
</evidence>
<comment type="caution">
    <text evidence="1">The sequence shown here is derived from an EMBL/GenBank/DDBJ whole genome shotgun (WGS) entry which is preliminary data.</text>
</comment>
<evidence type="ECO:0008006" key="3">
    <source>
        <dbReference type="Google" id="ProtNLM"/>
    </source>
</evidence>
<dbReference type="OrthoDB" id="4774688at2"/>
<accession>A0A1R1L696</accession>
<name>A0A1R1L696_9MICC</name>
<dbReference type="RefSeq" id="WP_076705690.1">
    <property type="nucleotide sequence ID" value="NZ_MRDE01000081.1"/>
</dbReference>
<dbReference type="STRING" id="554083.BKD30_14330"/>
<dbReference type="EMBL" id="MRDE01000081">
    <property type="protein sequence ID" value="OMH23050.1"/>
    <property type="molecule type" value="Genomic_DNA"/>
</dbReference>
<gene>
    <name evidence="1" type="ORF">BKD30_14330</name>
</gene>
<reference evidence="1 2" key="1">
    <citation type="submission" date="2016-12" db="EMBL/GenBank/DDBJ databases">
        <title>Draft genome of Tersicoccus phoenicis 1P05MA.</title>
        <authorList>
            <person name="Nakajima Y."/>
            <person name="Yoshizawa S."/>
            <person name="Nakamura K."/>
            <person name="Ogura Y."/>
            <person name="Hayashi T."/>
            <person name="Kogure K."/>
        </authorList>
    </citation>
    <scope>NUCLEOTIDE SEQUENCE [LARGE SCALE GENOMIC DNA]</scope>
    <source>
        <strain evidence="1 2">1p05MA</strain>
    </source>
</reference>
<evidence type="ECO:0000313" key="2">
    <source>
        <dbReference type="Proteomes" id="UP000187085"/>
    </source>
</evidence>
<keyword evidence="2" id="KW-1185">Reference proteome</keyword>
<organism evidence="1 2">
    <name type="scientific">Tersicoccus phoenicis</name>
    <dbReference type="NCBI Taxonomy" id="554083"/>
    <lineage>
        <taxon>Bacteria</taxon>
        <taxon>Bacillati</taxon>
        <taxon>Actinomycetota</taxon>
        <taxon>Actinomycetes</taxon>
        <taxon>Micrococcales</taxon>
        <taxon>Micrococcaceae</taxon>
        <taxon>Tersicoccus</taxon>
    </lineage>
</organism>
<dbReference type="Proteomes" id="UP000187085">
    <property type="component" value="Unassembled WGS sequence"/>
</dbReference>
<sequence length="144" mass="15854">MNERWYLVDNNVLSKLTPAQRASEFFSENCRVSSEVLYEARAYVEESVADAVLPTTAAVLRRLKEVMSAVDPGDTTLVDLYANKGAADPVMIASALEEQAHENATLFPSTWVIVTDDKAVASTARRVGLKVMLSPDFQAQFPSR</sequence>
<dbReference type="AlphaFoldDB" id="A0A1R1L696"/>